<sequence length="517" mass="55510">MGALLLGIGQASTILLLVLTNWIAFQSCSTAALATRQLATNATANSNSASADLNTADFPPGIYLGWGIDATQLGFVDGSNILEKLASYERLLQWSGKPTPQEIVPGKTWQVPSDVDTLPPDTGVSNVLLTTFASGKDLNAALTQKGKLSGTYEFIKGTGELDLAVAASYKEDFQYGTFAFAATEGGARLAGTKAMVNLGVLKEIAAVPSWNERNPIVVRQYRSLFSKYGTHIVTSCQFGYKMTSVIEVAKRSLNVSLNLEGDIKASVEGMAGEFSDKTKASVQYQQFLDDSSNAISVTGGDPILKAQLETRPNDPGINNTLTAWLASAVGSADVVSFGTANLWDLMNDDRVPEAQQKWLDINSAFLYLANNPETHITTCRLVINSDWGEVTIYTPNAYIQADPSVVSEPRTDVLQNKIYFVNDGPVYDYTIDHSSEQPDDQYIENRNLTSTVYNTVRFEVKPNPNPSGESMNPSMSNASYSPAKAVPLPPPSQTPGTGSVALPGATDPDVGRVDVTS</sequence>
<accession>A0AA43QZ33</accession>
<evidence type="ECO:0000313" key="3">
    <source>
        <dbReference type="EMBL" id="MDI1493553.1"/>
    </source>
</evidence>
<dbReference type="Pfam" id="PF01823">
    <property type="entry name" value="MACPF"/>
    <property type="match status" value="1"/>
</dbReference>
<dbReference type="AlphaFoldDB" id="A0AA43QZ33"/>
<evidence type="ECO:0000259" key="2">
    <source>
        <dbReference type="PROSITE" id="PS51412"/>
    </source>
</evidence>
<protein>
    <recommendedName>
        <fullName evidence="2">MACPF domain-containing protein</fullName>
    </recommendedName>
</protein>
<organism evidence="3 4">
    <name type="scientific">Ramalina farinacea</name>
    <dbReference type="NCBI Taxonomy" id="258253"/>
    <lineage>
        <taxon>Eukaryota</taxon>
        <taxon>Fungi</taxon>
        <taxon>Dikarya</taxon>
        <taxon>Ascomycota</taxon>
        <taxon>Pezizomycotina</taxon>
        <taxon>Lecanoromycetes</taxon>
        <taxon>OSLEUM clade</taxon>
        <taxon>Lecanoromycetidae</taxon>
        <taxon>Lecanorales</taxon>
        <taxon>Lecanorineae</taxon>
        <taxon>Ramalinaceae</taxon>
        <taxon>Ramalina</taxon>
    </lineage>
</organism>
<feature type="domain" description="MACPF" evidence="2">
    <location>
        <begin position="46"/>
        <end position="376"/>
    </location>
</feature>
<dbReference type="EMBL" id="JAPUFD010000027">
    <property type="protein sequence ID" value="MDI1493553.1"/>
    <property type="molecule type" value="Genomic_DNA"/>
</dbReference>
<evidence type="ECO:0000313" key="4">
    <source>
        <dbReference type="Proteomes" id="UP001161017"/>
    </source>
</evidence>
<dbReference type="InterPro" id="IPR020864">
    <property type="entry name" value="MACPF"/>
</dbReference>
<gene>
    <name evidence="3" type="ORF">OHK93_005343</name>
</gene>
<feature type="region of interest" description="Disordered" evidence="1">
    <location>
        <begin position="461"/>
        <end position="517"/>
    </location>
</feature>
<evidence type="ECO:0000256" key="1">
    <source>
        <dbReference type="SAM" id="MobiDB-lite"/>
    </source>
</evidence>
<feature type="compositionally biased region" description="Polar residues" evidence="1">
    <location>
        <begin position="466"/>
        <end position="480"/>
    </location>
</feature>
<comment type="caution">
    <text evidence="3">The sequence shown here is derived from an EMBL/GenBank/DDBJ whole genome shotgun (WGS) entry which is preliminary data.</text>
</comment>
<dbReference type="PROSITE" id="PS51412">
    <property type="entry name" value="MACPF_2"/>
    <property type="match status" value="1"/>
</dbReference>
<reference evidence="3" key="1">
    <citation type="journal article" date="2023" name="Genome Biol. Evol.">
        <title>First Whole Genome Sequence and Flow Cytometry Genome Size Data for the Lichen-Forming Fungus Ramalina farinacea (Ascomycota).</title>
        <authorList>
            <person name="Llewellyn T."/>
            <person name="Mian S."/>
            <person name="Hill R."/>
            <person name="Leitch I.J."/>
            <person name="Gaya E."/>
        </authorList>
    </citation>
    <scope>NUCLEOTIDE SEQUENCE</scope>
    <source>
        <strain evidence="3">LIQ254RAFAR</strain>
    </source>
</reference>
<proteinExistence type="predicted"/>
<keyword evidence="4" id="KW-1185">Reference proteome</keyword>
<dbReference type="Proteomes" id="UP001161017">
    <property type="component" value="Unassembled WGS sequence"/>
</dbReference>
<name>A0AA43QZ33_9LECA</name>